<keyword evidence="2 5" id="KW-0238">DNA-binding</keyword>
<dbReference type="SUPFAM" id="SSF48008">
    <property type="entry name" value="GntR ligand-binding domain-like"/>
    <property type="match status" value="1"/>
</dbReference>
<evidence type="ECO:0000313" key="5">
    <source>
        <dbReference type="EMBL" id="SEC23076.1"/>
    </source>
</evidence>
<dbReference type="InterPro" id="IPR011711">
    <property type="entry name" value="GntR_C"/>
</dbReference>
<dbReference type="PANTHER" id="PTHR43537">
    <property type="entry name" value="TRANSCRIPTIONAL REGULATOR, GNTR FAMILY"/>
    <property type="match status" value="1"/>
</dbReference>
<accession>A0A1H4QTS9</accession>
<dbReference type="InterPro" id="IPR000524">
    <property type="entry name" value="Tscrpt_reg_HTH_GntR"/>
</dbReference>
<dbReference type="SUPFAM" id="SSF46785">
    <property type="entry name" value="Winged helix' DNA-binding domain"/>
    <property type="match status" value="1"/>
</dbReference>
<dbReference type="InterPro" id="IPR036388">
    <property type="entry name" value="WH-like_DNA-bd_sf"/>
</dbReference>
<dbReference type="PANTHER" id="PTHR43537:SF49">
    <property type="entry name" value="TRANSCRIPTIONAL REGULATORY PROTEIN"/>
    <property type="match status" value="1"/>
</dbReference>
<dbReference type="PROSITE" id="PS50949">
    <property type="entry name" value="HTH_GNTR"/>
    <property type="match status" value="1"/>
</dbReference>
<proteinExistence type="predicted"/>
<evidence type="ECO:0000256" key="2">
    <source>
        <dbReference type="ARBA" id="ARBA00023125"/>
    </source>
</evidence>
<dbReference type="EMBL" id="FNSV01000005">
    <property type="protein sequence ID" value="SEC23076.1"/>
    <property type="molecule type" value="Genomic_DNA"/>
</dbReference>
<feature type="domain" description="HTH gntR-type" evidence="4">
    <location>
        <begin position="61"/>
        <end position="128"/>
    </location>
</feature>
<dbReference type="AlphaFoldDB" id="A0A1H4QTS9"/>
<organism evidence="5 6">
    <name type="scientific">Rhodococcus koreensis</name>
    <dbReference type="NCBI Taxonomy" id="99653"/>
    <lineage>
        <taxon>Bacteria</taxon>
        <taxon>Bacillati</taxon>
        <taxon>Actinomycetota</taxon>
        <taxon>Actinomycetes</taxon>
        <taxon>Mycobacteriales</taxon>
        <taxon>Nocardiaceae</taxon>
        <taxon>Rhodococcus</taxon>
    </lineage>
</organism>
<dbReference type="Pfam" id="PF07729">
    <property type="entry name" value="FCD"/>
    <property type="match status" value="1"/>
</dbReference>
<dbReference type="GO" id="GO:0003677">
    <property type="term" value="F:DNA binding"/>
    <property type="evidence" value="ECO:0007669"/>
    <property type="project" value="UniProtKB-KW"/>
</dbReference>
<keyword evidence="3" id="KW-0804">Transcription</keyword>
<reference evidence="6" key="1">
    <citation type="submission" date="2016-10" db="EMBL/GenBank/DDBJ databases">
        <authorList>
            <person name="Varghese N."/>
            <person name="Submissions S."/>
        </authorList>
    </citation>
    <scope>NUCLEOTIDE SEQUENCE [LARGE SCALE GENOMIC DNA]</scope>
    <source>
        <strain evidence="6">DSM 44498</strain>
    </source>
</reference>
<dbReference type="CDD" id="cd07377">
    <property type="entry name" value="WHTH_GntR"/>
    <property type="match status" value="1"/>
</dbReference>
<evidence type="ECO:0000259" key="4">
    <source>
        <dbReference type="PROSITE" id="PS50949"/>
    </source>
</evidence>
<dbReference type="GO" id="GO:0003700">
    <property type="term" value="F:DNA-binding transcription factor activity"/>
    <property type="evidence" value="ECO:0007669"/>
    <property type="project" value="InterPro"/>
</dbReference>
<keyword evidence="1" id="KW-0805">Transcription regulation</keyword>
<protein>
    <submittedName>
        <fullName evidence="5">DNA-binding transcriptional regulator, GntR family</fullName>
    </submittedName>
</protein>
<sequence>MERYIRVNPFDQQSCETRPVVGFNLVCHDRFMTVNLNGEIGVTESTTSPLGTGVAGGLSDVPLPKQIYSVIRERIISGAYPPGSRLRERELSQEFDVSRVPLREALPQLEWDGFIQILPRRGAVVTQLSLRDIEELFDVRLALEPYAARCAAENVARGASMEALLSTMARTEELIGNDEPLLIPAVNARFHMDVVELSDNKLLVSVMNSLMGRVHWLFRLTWHHNPAVSCAAHRELVEAIRSGNGRLAEASAFAHIEHGRKPTLERLAPSLPATL</sequence>
<dbReference type="InterPro" id="IPR008920">
    <property type="entry name" value="TF_FadR/GntR_C"/>
</dbReference>
<dbReference type="Proteomes" id="UP000183561">
    <property type="component" value="Unassembled WGS sequence"/>
</dbReference>
<keyword evidence="6" id="KW-1185">Reference proteome</keyword>
<dbReference type="Gene3D" id="1.20.120.530">
    <property type="entry name" value="GntR ligand-binding domain-like"/>
    <property type="match status" value="1"/>
</dbReference>
<dbReference type="SMART" id="SM00345">
    <property type="entry name" value="HTH_GNTR"/>
    <property type="match status" value="1"/>
</dbReference>
<dbReference type="SMART" id="SM00895">
    <property type="entry name" value="FCD"/>
    <property type="match status" value="1"/>
</dbReference>
<dbReference type="Pfam" id="PF00392">
    <property type="entry name" value="GntR"/>
    <property type="match status" value="1"/>
</dbReference>
<name>A0A1H4QTS9_9NOCA</name>
<gene>
    <name evidence="5" type="ORF">SAMN04490239_3347</name>
</gene>
<dbReference type="Gene3D" id="1.10.10.10">
    <property type="entry name" value="Winged helix-like DNA-binding domain superfamily/Winged helix DNA-binding domain"/>
    <property type="match status" value="1"/>
</dbReference>
<evidence type="ECO:0000313" key="6">
    <source>
        <dbReference type="Proteomes" id="UP000183561"/>
    </source>
</evidence>
<evidence type="ECO:0000256" key="3">
    <source>
        <dbReference type="ARBA" id="ARBA00023163"/>
    </source>
</evidence>
<dbReference type="InterPro" id="IPR036390">
    <property type="entry name" value="WH_DNA-bd_sf"/>
</dbReference>
<dbReference type="PRINTS" id="PR00035">
    <property type="entry name" value="HTHGNTR"/>
</dbReference>
<evidence type="ECO:0000256" key="1">
    <source>
        <dbReference type="ARBA" id="ARBA00023015"/>
    </source>
</evidence>